<evidence type="ECO:0000256" key="2">
    <source>
        <dbReference type="ARBA" id="ARBA00023027"/>
    </source>
</evidence>
<sequence length="318" mass="35832">MKGTIKHYHVSPFPISTPGRDVSGTCSHEEKRMALQEAGFCTFLFDSDESEQLTEEGLLALQNATHMIATIPPVADFDKDPVLSVYREQVSQISRHLNLHWIGYLSSTGVYGDYQGQWVDENSQTKPVDKRGVARLEAEREWLQVGVESGACVQVFRLGGIYGPGRSAINTLLRPDRKSSKQRKRESRQYTSRIHVSDICQVVMASIQSPCPGQIYNVVDDDPASRSEVFSYAKSILCERWPQMKHLVEPTNLEGSSNVEEVHKLRRSPEKRVQNTRLKDDLQGETAMKGSNMLESVRLLGTAAEVELLKTMMFQRMA</sequence>
<dbReference type="CDD" id="cd05266">
    <property type="entry name" value="SDR_a4"/>
    <property type="match status" value="1"/>
</dbReference>
<organism evidence="4 5">
    <name type="scientific">Adiantum capillus-veneris</name>
    <name type="common">Maidenhair fern</name>
    <dbReference type="NCBI Taxonomy" id="13818"/>
    <lineage>
        <taxon>Eukaryota</taxon>
        <taxon>Viridiplantae</taxon>
        <taxon>Streptophyta</taxon>
        <taxon>Embryophyta</taxon>
        <taxon>Tracheophyta</taxon>
        <taxon>Polypodiopsida</taxon>
        <taxon>Polypodiidae</taxon>
        <taxon>Polypodiales</taxon>
        <taxon>Pteridineae</taxon>
        <taxon>Pteridaceae</taxon>
        <taxon>Vittarioideae</taxon>
        <taxon>Adiantum</taxon>
    </lineage>
</organism>
<accession>A0A9D4U042</accession>
<keyword evidence="5" id="KW-1185">Reference proteome</keyword>
<dbReference type="GO" id="GO:0016853">
    <property type="term" value="F:isomerase activity"/>
    <property type="evidence" value="ECO:0007669"/>
    <property type="project" value="UniProtKB-KW"/>
</dbReference>
<comment type="similarity">
    <text evidence="1">Belongs to the NAD(P)-dependent epimerase/dehydratase family.</text>
</comment>
<evidence type="ECO:0000313" key="4">
    <source>
        <dbReference type="EMBL" id="KAI5058926.1"/>
    </source>
</evidence>
<protein>
    <recommendedName>
        <fullName evidence="6">NAD-dependent epimerase/dehydratase domain-containing protein</fullName>
    </recommendedName>
</protein>
<comment type="caution">
    <text evidence="4">The sequence shown here is derived from an EMBL/GenBank/DDBJ whole genome shotgun (WGS) entry which is preliminary data.</text>
</comment>
<dbReference type="Proteomes" id="UP000886520">
    <property type="component" value="Chromosome 25"/>
</dbReference>
<evidence type="ECO:0008006" key="6">
    <source>
        <dbReference type="Google" id="ProtNLM"/>
    </source>
</evidence>
<keyword evidence="2" id="KW-0520">NAD</keyword>
<dbReference type="AlphaFoldDB" id="A0A9D4U042"/>
<dbReference type="EMBL" id="JABFUD020000025">
    <property type="protein sequence ID" value="KAI5058926.1"/>
    <property type="molecule type" value="Genomic_DNA"/>
</dbReference>
<reference evidence="4" key="1">
    <citation type="submission" date="2021-01" db="EMBL/GenBank/DDBJ databases">
        <title>Adiantum capillus-veneris genome.</title>
        <authorList>
            <person name="Fang Y."/>
            <person name="Liao Q."/>
        </authorList>
    </citation>
    <scope>NUCLEOTIDE SEQUENCE</scope>
    <source>
        <strain evidence="4">H3</strain>
        <tissue evidence="4">Leaf</tissue>
    </source>
</reference>
<dbReference type="SUPFAM" id="SSF51735">
    <property type="entry name" value="NAD(P)-binding Rossmann-fold domains"/>
    <property type="match status" value="1"/>
</dbReference>
<dbReference type="PANTHER" id="PTHR43574">
    <property type="entry name" value="EPIMERASE-RELATED"/>
    <property type="match status" value="1"/>
</dbReference>
<dbReference type="Gene3D" id="3.40.50.720">
    <property type="entry name" value="NAD(P)-binding Rossmann-like Domain"/>
    <property type="match status" value="1"/>
</dbReference>
<evidence type="ECO:0000313" key="5">
    <source>
        <dbReference type="Proteomes" id="UP000886520"/>
    </source>
</evidence>
<dbReference type="OrthoDB" id="5824at2759"/>
<proteinExistence type="inferred from homology"/>
<keyword evidence="3" id="KW-0413">Isomerase</keyword>
<gene>
    <name evidence="4" type="ORF">GOP47_0025245</name>
</gene>
<evidence type="ECO:0000256" key="3">
    <source>
        <dbReference type="ARBA" id="ARBA00023235"/>
    </source>
</evidence>
<dbReference type="InterPro" id="IPR036291">
    <property type="entry name" value="NAD(P)-bd_dom_sf"/>
</dbReference>
<evidence type="ECO:0000256" key="1">
    <source>
        <dbReference type="ARBA" id="ARBA00007637"/>
    </source>
</evidence>
<name>A0A9D4U042_ADICA</name>